<keyword evidence="1" id="KW-0175">Coiled coil</keyword>
<reference evidence="3 4" key="1">
    <citation type="journal article" date="2024" name="Nat. Commun.">
        <title>Phylogenomics reveals the evolutionary origins of lichenization in chlorophyte algae.</title>
        <authorList>
            <person name="Puginier C."/>
            <person name="Libourel C."/>
            <person name="Otte J."/>
            <person name="Skaloud P."/>
            <person name="Haon M."/>
            <person name="Grisel S."/>
            <person name="Petersen M."/>
            <person name="Berrin J.G."/>
            <person name="Delaux P.M."/>
            <person name="Dal Grande F."/>
            <person name="Keller J."/>
        </authorList>
    </citation>
    <scope>NUCLEOTIDE SEQUENCE [LARGE SCALE GENOMIC DNA]</scope>
    <source>
        <strain evidence="3 4">SAG 2043</strain>
    </source>
</reference>
<keyword evidence="4" id="KW-1185">Reference proteome</keyword>
<gene>
    <name evidence="3" type="ORF">WJX72_004262</name>
</gene>
<protein>
    <submittedName>
        <fullName evidence="3">Uncharacterized protein</fullName>
    </submittedName>
</protein>
<feature type="compositionally biased region" description="Polar residues" evidence="2">
    <location>
        <begin position="1"/>
        <end position="10"/>
    </location>
</feature>
<feature type="compositionally biased region" description="Low complexity" evidence="2">
    <location>
        <begin position="78"/>
        <end position="116"/>
    </location>
</feature>
<name>A0AAW1PCL3_9CHLO</name>
<sequence length="208" mass="22414">MSSSPDNSAQPAHRGHWRQKLQANRQSITQATVTLQDVNHRLLNLHTPSPKGNKRPSLFSQPPSPLATPASEPTGGDAAFSFSLPATPAAPASVPPFRTRQPAQASPAAGAQSAAQTSVSVDQCDIQPTAAHPSSYQARMRGSAFADRKQAELQSQVNRLQTLLEGLRCDISSQRRQIRRCPQLIQHQSQPLRLVALQSMPPSVSLPV</sequence>
<evidence type="ECO:0000256" key="1">
    <source>
        <dbReference type="SAM" id="Coils"/>
    </source>
</evidence>
<evidence type="ECO:0000313" key="4">
    <source>
        <dbReference type="Proteomes" id="UP001489004"/>
    </source>
</evidence>
<dbReference type="Proteomes" id="UP001489004">
    <property type="component" value="Unassembled WGS sequence"/>
</dbReference>
<feature type="region of interest" description="Disordered" evidence="2">
    <location>
        <begin position="1"/>
        <end position="121"/>
    </location>
</feature>
<feature type="compositionally biased region" description="Polar residues" evidence="2">
    <location>
        <begin position="21"/>
        <end position="37"/>
    </location>
</feature>
<proteinExistence type="predicted"/>
<feature type="coiled-coil region" evidence="1">
    <location>
        <begin position="150"/>
        <end position="177"/>
    </location>
</feature>
<organism evidence="3 4">
    <name type="scientific">[Myrmecia] bisecta</name>
    <dbReference type="NCBI Taxonomy" id="41462"/>
    <lineage>
        <taxon>Eukaryota</taxon>
        <taxon>Viridiplantae</taxon>
        <taxon>Chlorophyta</taxon>
        <taxon>core chlorophytes</taxon>
        <taxon>Trebouxiophyceae</taxon>
        <taxon>Trebouxiales</taxon>
        <taxon>Trebouxiaceae</taxon>
        <taxon>Myrmecia</taxon>
    </lineage>
</organism>
<evidence type="ECO:0000313" key="3">
    <source>
        <dbReference type="EMBL" id="KAK9805544.1"/>
    </source>
</evidence>
<dbReference type="EMBL" id="JALJOR010000015">
    <property type="protein sequence ID" value="KAK9805544.1"/>
    <property type="molecule type" value="Genomic_DNA"/>
</dbReference>
<accession>A0AAW1PCL3</accession>
<evidence type="ECO:0000256" key="2">
    <source>
        <dbReference type="SAM" id="MobiDB-lite"/>
    </source>
</evidence>
<comment type="caution">
    <text evidence="3">The sequence shown here is derived from an EMBL/GenBank/DDBJ whole genome shotgun (WGS) entry which is preliminary data.</text>
</comment>
<dbReference type="AlphaFoldDB" id="A0AAW1PCL3"/>